<feature type="region of interest" description="Disordered" evidence="1">
    <location>
        <begin position="1"/>
        <end position="125"/>
    </location>
</feature>
<feature type="compositionally biased region" description="Low complexity" evidence="1">
    <location>
        <begin position="22"/>
        <end position="31"/>
    </location>
</feature>
<dbReference type="Proteomes" id="UP001341281">
    <property type="component" value="Chromosome 07"/>
</dbReference>
<protein>
    <submittedName>
        <fullName evidence="2">Uncharacterized protein</fullName>
    </submittedName>
</protein>
<proteinExistence type="predicted"/>
<dbReference type="EMBL" id="CP144751">
    <property type="protein sequence ID" value="WVZ86165.1"/>
    <property type="molecule type" value="Genomic_DNA"/>
</dbReference>
<dbReference type="AlphaFoldDB" id="A0AAQ3U9N7"/>
<evidence type="ECO:0000256" key="1">
    <source>
        <dbReference type="SAM" id="MobiDB-lite"/>
    </source>
</evidence>
<accession>A0AAQ3U9N7</accession>
<evidence type="ECO:0000313" key="3">
    <source>
        <dbReference type="Proteomes" id="UP001341281"/>
    </source>
</evidence>
<name>A0AAQ3U9N7_PASNO</name>
<feature type="compositionally biased region" description="Pro residues" evidence="1">
    <location>
        <begin position="1"/>
        <end position="21"/>
    </location>
</feature>
<sequence length="125" mass="13418">MALPPPLSCSRSPPLPLPLAPPLSLSRSPPAKRIWASRPRAEHDAGGGLHRAPHASRPSRPDAFAKPACMELPSSGQHRTATEALAPRIAQEKPSTEASEVKFPSTEVRNCRPPRHHRSLPAAAE</sequence>
<reference evidence="2 3" key="1">
    <citation type="submission" date="2024-02" db="EMBL/GenBank/DDBJ databases">
        <title>High-quality chromosome-scale genome assembly of Pensacola bahiagrass (Paspalum notatum Flugge var. saurae).</title>
        <authorList>
            <person name="Vega J.M."/>
            <person name="Podio M."/>
            <person name="Orjuela J."/>
            <person name="Siena L.A."/>
            <person name="Pessino S.C."/>
            <person name="Combes M.C."/>
            <person name="Mariac C."/>
            <person name="Albertini E."/>
            <person name="Pupilli F."/>
            <person name="Ortiz J.P.A."/>
            <person name="Leblanc O."/>
        </authorList>
    </citation>
    <scope>NUCLEOTIDE SEQUENCE [LARGE SCALE GENOMIC DNA]</scope>
    <source>
        <strain evidence="2">R1</strain>
        <tissue evidence="2">Leaf</tissue>
    </source>
</reference>
<gene>
    <name evidence="2" type="ORF">U9M48_032996</name>
</gene>
<evidence type="ECO:0000313" key="2">
    <source>
        <dbReference type="EMBL" id="WVZ86165.1"/>
    </source>
</evidence>
<keyword evidence="3" id="KW-1185">Reference proteome</keyword>
<organism evidence="2 3">
    <name type="scientific">Paspalum notatum var. saurae</name>
    <dbReference type="NCBI Taxonomy" id="547442"/>
    <lineage>
        <taxon>Eukaryota</taxon>
        <taxon>Viridiplantae</taxon>
        <taxon>Streptophyta</taxon>
        <taxon>Embryophyta</taxon>
        <taxon>Tracheophyta</taxon>
        <taxon>Spermatophyta</taxon>
        <taxon>Magnoliopsida</taxon>
        <taxon>Liliopsida</taxon>
        <taxon>Poales</taxon>
        <taxon>Poaceae</taxon>
        <taxon>PACMAD clade</taxon>
        <taxon>Panicoideae</taxon>
        <taxon>Andropogonodae</taxon>
        <taxon>Paspaleae</taxon>
        <taxon>Paspalinae</taxon>
        <taxon>Paspalum</taxon>
    </lineage>
</organism>